<gene>
    <name evidence="2" type="ORF">D1Y85_04855</name>
</gene>
<dbReference type="AlphaFoldDB" id="A0A3N6NH32"/>
<dbReference type="PANTHER" id="PTHR10683:SF40">
    <property type="entry name" value="FRUCTOSE-6-PHOSPHATE ALDOLASE 1-RELATED"/>
    <property type="match status" value="1"/>
</dbReference>
<evidence type="ECO:0000256" key="1">
    <source>
        <dbReference type="ARBA" id="ARBA00023270"/>
    </source>
</evidence>
<dbReference type="EMBL" id="RQIS01000003">
    <property type="protein sequence ID" value="RQH08352.1"/>
    <property type="molecule type" value="Genomic_DNA"/>
</dbReference>
<accession>A0A3N6NH32</accession>
<dbReference type="Proteomes" id="UP000272778">
    <property type="component" value="Unassembled WGS sequence"/>
</dbReference>
<dbReference type="InterPro" id="IPR001585">
    <property type="entry name" value="TAL/FSA"/>
</dbReference>
<dbReference type="Pfam" id="PF00923">
    <property type="entry name" value="TAL_FSA"/>
    <property type="match status" value="1"/>
</dbReference>
<keyword evidence="3" id="KW-1185">Reference proteome</keyword>
<organism evidence="2 3">
    <name type="scientific">Paraburkholderia dinghuensis</name>
    <dbReference type="NCBI Taxonomy" id="2305225"/>
    <lineage>
        <taxon>Bacteria</taxon>
        <taxon>Pseudomonadati</taxon>
        <taxon>Pseudomonadota</taxon>
        <taxon>Betaproteobacteria</taxon>
        <taxon>Burkholderiales</taxon>
        <taxon>Burkholderiaceae</taxon>
        <taxon>Paraburkholderia</taxon>
    </lineage>
</organism>
<dbReference type="EC" id="2.2.1.2" evidence="2"/>
<sequence>MNTASDLKIKIFADGADKGGMLEMYAKSFVKGLTTNPTLMKKAGITDYRAFCKDILVSIKDKPLSFEVFSDDFAEMERQALEIASWGDNVYVKIPVTNTKRETCYSLVTKLAAQQVKLNVTALMTLTQVRDVAASLDPNVPSYVSVFAGRIADTGRDPVPLMAAAVEQLKVAPAAELIWASPRELMNIFQADAIGCQIITVTNDILKKLSLVGYDLDEYSLDTVKMFYNDAVAAGFKL</sequence>
<dbReference type="InterPro" id="IPR013785">
    <property type="entry name" value="Aldolase_TIM"/>
</dbReference>
<comment type="caution">
    <text evidence="2">The sequence shown here is derived from an EMBL/GenBank/DDBJ whole genome shotgun (WGS) entry which is preliminary data.</text>
</comment>
<dbReference type="InterPro" id="IPR011861">
    <property type="entry name" value="Transald_staph-type"/>
</dbReference>
<keyword evidence="2" id="KW-0808">Transferase</keyword>
<keyword evidence="1" id="KW-0704">Schiff base</keyword>
<name>A0A3N6NH32_9BURK</name>
<dbReference type="OrthoDB" id="9807051at2"/>
<dbReference type="PANTHER" id="PTHR10683">
    <property type="entry name" value="TRANSALDOLASE"/>
    <property type="match status" value="1"/>
</dbReference>
<dbReference type="Gene3D" id="3.20.20.70">
    <property type="entry name" value="Aldolase class I"/>
    <property type="match status" value="1"/>
</dbReference>
<dbReference type="RefSeq" id="WP_124149918.1">
    <property type="nucleotide sequence ID" value="NZ_RQIS01000003.1"/>
</dbReference>
<protein>
    <submittedName>
        <fullName evidence="2">Transaldolase</fullName>
        <ecNumber evidence="2">2.2.1.2</ecNumber>
    </submittedName>
</protein>
<dbReference type="SUPFAM" id="SSF51569">
    <property type="entry name" value="Aldolase"/>
    <property type="match status" value="1"/>
</dbReference>
<dbReference type="NCBIfam" id="TIGR02134">
    <property type="entry name" value="transald_staph"/>
    <property type="match status" value="1"/>
</dbReference>
<proteinExistence type="predicted"/>
<evidence type="ECO:0000313" key="2">
    <source>
        <dbReference type="EMBL" id="RQH08352.1"/>
    </source>
</evidence>
<reference evidence="2 3" key="1">
    <citation type="submission" date="2018-11" db="EMBL/GenBank/DDBJ databases">
        <title>Paraburkholderia sp. DHOA04, isolated from soil.</title>
        <authorList>
            <person name="Gao Z.-H."/>
            <person name="Qiu L.-H."/>
            <person name="Fu J.-C."/>
        </authorList>
    </citation>
    <scope>NUCLEOTIDE SEQUENCE [LARGE SCALE GENOMIC DNA]</scope>
    <source>
        <strain evidence="2 3">DHOA04</strain>
    </source>
</reference>
<evidence type="ECO:0000313" key="3">
    <source>
        <dbReference type="Proteomes" id="UP000272778"/>
    </source>
</evidence>
<dbReference type="GO" id="GO:0004801">
    <property type="term" value="F:transaldolase activity"/>
    <property type="evidence" value="ECO:0007669"/>
    <property type="project" value="UniProtKB-EC"/>
</dbReference>
<dbReference type="GO" id="GO:0005975">
    <property type="term" value="P:carbohydrate metabolic process"/>
    <property type="evidence" value="ECO:0007669"/>
    <property type="project" value="InterPro"/>
</dbReference>